<comment type="caution">
    <text evidence="2">The sequence shown here is derived from an EMBL/GenBank/DDBJ whole genome shotgun (WGS) entry which is preliminary data.</text>
</comment>
<dbReference type="OrthoDB" id="7028683at2"/>
<accession>A0A2T4FN76</accession>
<proteinExistence type="predicted"/>
<gene>
    <name evidence="1" type="ORF">BBG20_17600</name>
    <name evidence="2" type="ORF">C9382_27665</name>
</gene>
<reference evidence="2 4" key="2">
    <citation type="submission" date="2018-03" db="EMBL/GenBank/DDBJ databases">
        <title>Diversity of bacteria associated with corn roots inoculated with woodland soils in Canada, and Description of Pseudomonas aylmerense sp. nov.</title>
        <authorList>
            <person name="Tambong J.T."/>
            <person name="Xu R."/>
            <person name="Tchagang C."/>
        </authorList>
    </citation>
    <scope>NUCLEOTIDE SEQUENCE [LARGE SCALE GENOMIC DNA]</scope>
    <source>
        <strain evidence="2 4">S1E44</strain>
    </source>
</reference>
<dbReference type="Proteomes" id="UP000095081">
    <property type="component" value="Unassembled WGS sequence"/>
</dbReference>
<evidence type="ECO:0000313" key="2">
    <source>
        <dbReference type="EMBL" id="PTC24808.1"/>
    </source>
</evidence>
<dbReference type="AlphaFoldDB" id="A0A2T4FN76"/>
<evidence type="ECO:0000313" key="1">
    <source>
        <dbReference type="EMBL" id="OCW24890.1"/>
    </source>
</evidence>
<keyword evidence="3" id="KW-1185">Reference proteome</keyword>
<dbReference type="EMBL" id="MAUE01000025">
    <property type="protein sequence ID" value="OCW24890.1"/>
    <property type="molecule type" value="Genomic_DNA"/>
</dbReference>
<dbReference type="Proteomes" id="UP000240571">
    <property type="component" value="Unassembled WGS sequence"/>
</dbReference>
<dbReference type="EMBL" id="PYWW01000055">
    <property type="protein sequence ID" value="PTC24808.1"/>
    <property type="molecule type" value="Genomic_DNA"/>
</dbReference>
<organism evidence="2 4">
    <name type="scientific">Pseudomonas aylmerensis</name>
    <dbReference type="NCBI Taxonomy" id="1869229"/>
    <lineage>
        <taxon>Bacteria</taxon>
        <taxon>Pseudomonadati</taxon>
        <taxon>Pseudomonadota</taxon>
        <taxon>Gammaproteobacteria</taxon>
        <taxon>Pseudomonadales</taxon>
        <taxon>Pseudomonadaceae</taxon>
        <taxon>Pseudomonas</taxon>
    </lineage>
</organism>
<evidence type="ECO:0000313" key="4">
    <source>
        <dbReference type="Proteomes" id="UP000240571"/>
    </source>
</evidence>
<dbReference type="RefSeq" id="WP_065905524.1">
    <property type="nucleotide sequence ID" value="NZ_MAUE01000025.1"/>
</dbReference>
<evidence type="ECO:0000313" key="3">
    <source>
        <dbReference type="Proteomes" id="UP000095081"/>
    </source>
</evidence>
<sequence length="178" mass="19689">MPEPGMDLGDVPAWFALIISIWTAYAQKKANSRAEELRVAAESKAEGLRLAAEAKASSDREKDQRRQRVEQIHRDIEELTALAIDYWMKPGSETGTSGVVINTKIKDISSRFSRYSAVLWPRASSDFLSFKQAVTGGEFQSHRRESSAPRSATIIAISTASGSLKHKLGQELDKLDIP</sequence>
<name>A0A2T4FN76_9PSED</name>
<reference evidence="1 3" key="1">
    <citation type="submission" date="2016-06" db="EMBL/GenBank/DDBJ databases">
        <title>Draft genome sequence of Pseudomonas sp. S1E40, a novel strain antagonistic activity to fungal plant pathogen.</title>
        <authorList>
            <person name="Tambong J.T."/>
            <person name="Tchagang C."/>
            <person name="Xu R."/>
        </authorList>
    </citation>
    <scope>NUCLEOTIDE SEQUENCE [LARGE SCALE GENOMIC DNA]</scope>
    <source>
        <strain evidence="1 3">S1E40</strain>
    </source>
</reference>
<protein>
    <submittedName>
        <fullName evidence="2">Uncharacterized protein</fullName>
    </submittedName>
</protein>